<evidence type="ECO:0000256" key="3">
    <source>
        <dbReference type="ARBA" id="ARBA00022679"/>
    </source>
</evidence>
<dbReference type="NCBIfam" id="TIGR03945">
    <property type="entry name" value="PLP_SbnA_fam"/>
    <property type="match status" value="1"/>
</dbReference>
<evidence type="ECO:0000259" key="5">
    <source>
        <dbReference type="Pfam" id="PF00291"/>
    </source>
</evidence>
<feature type="domain" description="Tryptophan synthase beta chain-like PALP" evidence="5">
    <location>
        <begin position="55"/>
        <end position="325"/>
    </location>
</feature>
<dbReference type="InterPro" id="IPR036052">
    <property type="entry name" value="TrpB-like_PALP_sf"/>
</dbReference>
<dbReference type="Gene3D" id="3.40.50.1100">
    <property type="match status" value="2"/>
</dbReference>
<protein>
    <submittedName>
        <fullName evidence="6">2,3-diaminopropionate biosynthesis protein SbnA</fullName>
    </submittedName>
</protein>
<dbReference type="EMBL" id="CABPSN010000002">
    <property type="protein sequence ID" value="VVD91941.1"/>
    <property type="molecule type" value="Genomic_DNA"/>
</dbReference>
<evidence type="ECO:0000256" key="4">
    <source>
        <dbReference type="ARBA" id="ARBA00022898"/>
    </source>
</evidence>
<dbReference type="CDD" id="cd01561">
    <property type="entry name" value="CBS_like"/>
    <property type="match status" value="1"/>
</dbReference>
<dbReference type="SUPFAM" id="SSF53686">
    <property type="entry name" value="Tryptophan synthase beta subunit-like PLP-dependent enzymes"/>
    <property type="match status" value="1"/>
</dbReference>
<sequence length="375" mass="40247">MGDQHETLSVRQDVERAQCDRSRHAGATGRTVLRIDGEFLRPTVPVFTAIDGLCAATVHLKLEGLNAAGSIKLKTALQLIDDLESTHRIRPGAQIVESSSGNLGVALAMVCANRGYRFTCVTDPNTSRQAIRAMQAVGARVVRVDRRDAQGGYLATRIAWIREQVARDPKCIWVNQYANPANWRAHFRWTAPEIFSAYPDVDHLFIGAGTTGTLLGCLHYVRTHRLRTRVVAVDAVGSVTFGGPPGPRFIPGLGTSCRPPLSELSDSEPPDVVVHVRESDTLRMCHTLARRGLLAGGSTGSVLHAVQASAVDIAASDTVVAIAPDMGDKYLDTLYDGDWASACFGDSPCVTNEFDESDASGISDASIETVAPSLS</sequence>
<dbReference type="GO" id="GO:1901605">
    <property type="term" value="P:alpha-amino acid metabolic process"/>
    <property type="evidence" value="ECO:0007669"/>
    <property type="project" value="UniProtKB-ARBA"/>
</dbReference>
<dbReference type="Pfam" id="PF00291">
    <property type="entry name" value="PALP"/>
    <property type="match status" value="1"/>
</dbReference>
<evidence type="ECO:0000256" key="2">
    <source>
        <dbReference type="ARBA" id="ARBA00011738"/>
    </source>
</evidence>
<comment type="subunit">
    <text evidence="2">Homodimer.</text>
</comment>
<dbReference type="InterPro" id="IPR023927">
    <property type="entry name" value="SbnA"/>
</dbReference>
<dbReference type="PANTHER" id="PTHR10314">
    <property type="entry name" value="CYSTATHIONINE BETA-SYNTHASE"/>
    <property type="match status" value="1"/>
</dbReference>
<gene>
    <name evidence="6" type="ORF">PAQ31011_01677</name>
</gene>
<dbReference type="AlphaFoldDB" id="A0A5E4TWM1"/>
<evidence type="ECO:0000313" key="6">
    <source>
        <dbReference type="EMBL" id="VVD91941.1"/>
    </source>
</evidence>
<comment type="cofactor">
    <cofactor evidence="1">
        <name>pyridoxal 5'-phosphate</name>
        <dbReference type="ChEBI" id="CHEBI:597326"/>
    </cofactor>
</comment>
<dbReference type="InterPro" id="IPR001926">
    <property type="entry name" value="TrpB-like_PALP"/>
</dbReference>
<organism evidence="6 7">
    <name type="scientific">Pandoraea aquatica</name>
    <dbReference type="NCBI Taxonomy" id="2508290"/>
    <lineage>
        <taxon>Bacteria</taxon>
        <taxon>Pseudomonadati</taxon>
        <taxon>Pseudomonadota</taxon>
        <taxon>Betaproteobacteria</taxon>
        <taxon>Burkholderiales</taxon>
        <taxon>Burkholderiaceae</taxon>
        <taxon>Pandoraea</taxon>
    </lineage>
</organism>
<keyword evidence="4" id="KW-0663">Pyridoxal phosphate</keyword>
<evidence type="ECO:0000256" key="1">
    <source>
        <dbReference type="ARBA" id="ARBA00001933"/>
    </source>
</evidence>
<keyword evidence="7" id="KW-1185">Reference proteome</keyword>
<name>A0A5E4TWM1_9BURK</name>
<dbReference type="Proteomes" id="UP000366819">
    <property type="component" value="Unassembled WGS sequence"/>
</dbReference>
<accession>A0A5E4TWM1</accession>
<evidence type="ECO:0000313" key="7">
    <source>
        <dbReference type="Proteomes" id="UP000366819"/>
    </source>
</evidence>
<dbReference type="InterPro" id="IPR050214">
    <property type="entry name" value="Cys_Synth/Cystath_Beta-Synth"/>
</dbReference>
<dbReference type="GO" id="GO:0016740">
    <property type="term" value="F:transferase activity"/>
    <property type="evidence" value="ECO:0007669"/>
    <property type="project" value="UniProtKB-KW"/>
</dbReference>
<keyword evidence="3" id="KW-0808">Transferase</keyword>
<proteinExistence type="predicted"/>
<reference evidence="6 7" key="1">
    <citation type="submission" date="2019-08" db="EMBL/GenBank/DDBJ databases">
        <authorList>
            <person name="Peeters C."/>
        </authorList>
    </citation>
    <scope>NUCLEOTIDE SEQUENCE [LARGE SCALE GENOMIC DNA]</scope>
    <source>
        <strain evidence="6 7">LMG 31011</strain>
    </source>
</reference>
<dbReference type="RefSeq" id="WP_246179443.1">
    <property type="nucleotide sequence ID" value="NZ_CABPSN010000002.1"/>
</dbReference>